<evidence type="ECO:0000313" key="8">
    <source>
        <dbReference type="Proteomes" id="UP000277766"/>
    </source>
</evidence>
<dbReference type="InterPro" id="IPR043129">
    <property type="entry name" value="ATPase_NBD"/>
</dbReference>
<dbReference type="OrthoDB" id="9771859at2"/>
<dbReference type="Pfam" id="PF00871">
    <property type="entry name" value="Acetate_kinase"/>
    <property type="match status" value="1"/>
</dbReference>
<dbReference type="EMBL" id="RXPE01000011">
    <property type="protein sequence ID" value="RTR27285.1"/>
    <property type="molecule type" value="Genomic_DNA"/>
</dbReference>
<comment type="similarity">
    <text evidence="1 6">Belongs to the acetokinase family.</text>
</comment>
<protein>
    <submittedName>
        <fullName evidence="7">Butyrate kinase</fullName>
    </submittedName>
</protein>
<dbReference type="PANTHER" id="PTHR21060:SF20">
    <property type="entry name" value="BUTYRATE KINASE 1-RELATED"/>
    <property type="match status" value="1"/>
</dbReference>
<evidence type="ECO:0000256" key="1">
    <source>
        <dbReference type="ARBA" id="ARBA00008748"/>
    </source>
</evidence>
<dbReference type="AlphaFoldDB" id="A0A3S0I4L1"/>
<evidence type="ECO:0000313" key="7">
    <source>
        <dbReference type="EMBL" id="RTR27285.1"/>
    </source>
</evidence>
<dbReference type="InterPro" id="IPR000890">
    <property type="entry name" value="Aliphatic_acid_kin_short-chain"/>
</dbReference>
<dbReference type="Gene3D" id="3.30.420.40">
    <property type="match status" value="1"/>
</dbReference>
<dbReference type="GO" id="GO:0008776">
    <property type="term" value="F:acetate kinase activity"/>
    <property type="evidence" value="ECO:0007669"/>
    <property type="project" value="TreeGrafter"/>
</dbReference>
<dbReference type="PROSITE" id="PS01076">
    <property type="entry name" value="ACETATE_KINASE_2"/>
    <property type="match status" value="1"/>
</dbReference>
<keyword evidence="8" id="KW-1185">Reference proteome</keyword>
<gene>
    <name evidence="7" type="ORF">EJ104_06945</name>
</gene>
<dbReference type="Proteomes" id="UP000277766">
    <property type="component" value="Unassembled WGS sequence"/>
</dbReference>
<evidence type="ECO:0000256" key="3">
    <source>
        <dbReference type="ARBA" id="ARBA00022741"/>
    </source>
</evidence>
<evidence type="ECO:0000256" key="5">
    <source>
        <dbReference type="ARBA" id="ARBA00022840"/>
    </source>
</evidence>
<keyword evidence="3" id="KW-0547">Nucleotide-binding</keyword>
<keyword evidence="5" id="KW-0067">ATP-binding</keyword>
<evidence type="ECO:0000256" key="2">
    <source>
        <dbReference type="ARBA" id="ARBA00022679"/>
    </source>
</evidence>
<keyword evidence="4 6" id="KW-0418">Kinase</keyword>
<dbReference type="InterPro" id="IPR023865">
    <property type="entry name" value="Aliphatic_acid_kinase_CS"/>
</dbReference>
<keyword evidence="2 6" id="KW-0808">Transferase</keyword>
<name>A0A3S0I4L1_9DEIO</name>
<dbReference type="PANTHER" id="PTHR21060">
    <property type="entry name" value="ACETATE KINASE"/>
    <property type="match status" value="1"/>
</dbReference>
<accession>A0A3S0I4L1</accession>
<dbReference type="GO" id="GO:0005524">
    <property type="term" value="F:ATP binding"/>
    <property type="evidence" value="ECO:0007669"/>
    <property type="project" value="UniProtKB-KW"/>
</dbReference>
<evidence type="ECO:0000256" key="6">
    <source>
        <dbReference type="RuleBase" id="RU003835"/>
    </source>
</evidence>
<reference evidence="7 8" key="1">
    <citation type="submission" date="2018-12" db="EMBL/GenBank/DDBJ databases">
        <title>Deinococcus radiophilus ATCC 27603 genome sequencing and assembly.</title>
        <authorList>
            <person name="Maclea K.S."/>
            <person name="Maynard C.R."/>
        </authorList>
    </citation>
    <scope>NUCLEOTIDE SEQUENCE [LARGE SCALE GENOMIC DNA]</scope>
    <source>
        <strain evidence="7 8">ATCC 27603</strain>
    </source>
</reference>
<dbReference type="SUPFAM" id="SSF53067">
    <property type="entry name" value="Actin-like ATPase domain"/>
    <property type="match status" value="2"/>
</dbReference>
<dbReference type="RefSeq" id="WP_126352030.1">
    <property type="nucleotide sequence ID" value="NZ_CP086380.1"/>
</dbReference>
<dbReference type="PRINTS" id="PR00471">
    <property type="entry name" value="ACETATEKNASE"/>
</dbReference>
<dbReference type="GO" id="GO:0006083">
    <property type="term" value="P:acetate metabolic process"/>
    <property type="evidence" value="ECO:0007669"/>
    <property type="project" value="TreeGrafter"/>
</dbReference>
<sequence length="388" mass="41149">MRVYVLSVSSSSLKLGLAELTPPVPSVGPEAVGVSECGGPDPVQDGRLDLQMTRADLPLDPHLLNGTGLDLNRALDALEMQAAAWPPADAVVTVAAWEEPAAAVSDRSQVIYVAPEHLLQAQHDLPSGAVLGNRGLRLAIAWAMRLGVPLLTVPLPQQVELPADARETGIPGLRREPRFHVLNSEMVAREAAYDVGQRFCDAAVIAAHLGSTSSVTAYQKGKVVNSTGSGLTGGPMGLRQAGPVSPATLQRLWDSDHLQMHAGAWTEFWTGEGGLRALTGYGSVRELMAAEETDPRVQAAAAAFVHQVACAVGQQCGALTIRPDAIVLTGPLARWDGVMHRLEARLSWMAPVFVVPGDLEFEAVARAAGRGLMGWAPMHSWPRELQPA</sequence>
<comment type="caution">
    <text evidence="7">The sequence shown here is derived from an EMBL/GenBank/DDBJ whole genome shotgun (WGS) entry which is preliminary data.</text>
</comment>
<proteinExistence type="inferred from homology"/>
<organism evidence="7 8">
    <name type="scientific">Deinococcus radiophilus</name>
    <dbReference type="NCBI Taxonomy" id="32062"/>
    <lineage>
        <taxon>Bacteria</taxon>
        <taxon>Thermotogati</taxon>
        <taxon>Deinococcota</taxon>
        <taxon>Deinococci</taxon>
        <taxon>Deinococcales</taxon>
        <taxon>Deinococcaceae</taxon>
        <taxon>Deinococcus</taxon>
    </lineage>
</organism>
<evidence type="ECO:0000256" key="4">
    <source>
        <dbReference type="ARBA" id="ARBA00022777"/>
    </source>
</evidence>